<evidence type="ECO:0000259" key="1">
    <source>
        <dbReference type="SMART" id="SM00953"/>
    </source>
</evidence>
<evidence type="ECO:0000313" key="2">
    <source>
        <dbReference type="EMBL" id="SJM90048.1"/>
    </source>
</evidence>
<dbReference type="Pfam" id="PF08808">
    <property type="entry name" value="RES"/>
    <property type="match status" value="1"/>
</dbReference>
<proteinExistence type="predicted"/>
<dbReference type="InterPro" id="IPR014914">
    <property type="entry name" value="RES_dom"/>
</dbReference>
<protein>
    <submittedName>
        <fullName evidence="2">RES domain protein</fullName>
    </submittedName>
</protein>
<feature type="domain" description="RES" evidence="1">
    <location>
        <begin position="6"/>
        <end position="145"/>
    </location>
</feature>
<dbReference type="SMART" id="SM00953">
    <property type="entry name" value="RES"/>
    <property type="match status" value="1"/>
</dbReference>
<dbReference type="AlphaFoldDB" id="A0A1R4H1D8"/>
<reference evidence="3" key="1">
    <citation type="submission" date="2017-02" db="EMBL/GenBank/DDBJ databases">
        <authorList>
            <person name="Daims H."/>
        </authorList>
    </citation>
    <scope>NUCLEOTIDE SEQUENCE [LARGE SCALE GENOMIC DNA]</scope>
</reference>
<evidence type="ECO:0000313" key="3">
    <source>
        <dbReference type="Proteomes" id="UP000195667"/>
    </source>
</evidence>
<dbReference type="Proteomes" id="UP000195667">
    <property type="component" value="Unassembled WGS sequence"/>
</dbReference>
<gene>
    <name evidence="2" type="ORF">CRENPOLYSF1_1320012</name>
</gene>
<keyword evidence="3" id="KW-1185">Reference proteome</keyword>
<dbReference type="EMBL" id="FUKI01000038">
    <property type="protein sequence ID" value="SJM90048.1"/>
    <property type="molecule type" value="Genomic_DNA"/>
</dbReference>
<organism evidence="2 3">
    <name type="scientific">Crenothrix polyspora</name>
    <dbReference type="NCBI Taxonomy" id="360316"/>
    <lineage>
        <taxon>Bacteria</taxon>
        <taxon>Pseudomonadati</taxon>
        <taxon>Pseudomonadota</taxon>
        <taxon>Gammaproteobacteria</taxon>
        <taxon>Methylococcales</taxon>
        <taxon>Crenotrichaceae</taxon>
        <taxon>Crenothrix</taxon>
    </lineage>
</organism>
<name>A0A1R4H1D8_9GAMM</name>
<accession>A0A1R4H1D8</accession>
<sequence>MWAYTPLSGEGAKQYGGRFNRPGIPALYTALDFTTAWLEAQQGFPFKPQPMTLVAYQVDCADIVELHDSAIQQLLDITASDLACAWEMLALNNQTPPTWLLADRLLAEGIAGIVVRSFAPGCTEANRNLVLLDWSADKPHKVQVIDDLNRLPNNRDSWEV</sequence>